<gene>
    <name evidence="1" type="ORF">MUDAN_MDHGFNIF_02802</name>
</gene>
<reference evidence="1 2" key="1">
    <citation type="submission" date="2018-11" db="EMBL/GenBank/DDBJ databases">
        <authorList>
            <person name="Wuyts S."/>
        </authorList>
    </citation>
    <scope>NUCLEOTIDE SEQUENCE [LARGE SCALE GENOMIC DNA]</scope>
    <source>
        <strain evidence="1">Lactobacillus mudanjiangensis AMBF249</strain>
    </source>
</reference>
<dbReference type="Proteomes" id="UP000289996">
    <property type="component" value="Unassembled WGS sequence"/>
</dbReference>
<accession>A0A660DY91</accession>
<proteinExistence type="predicted"/>
<evidence type="ECO:0000313" key="1">
    <source>
        <dbReference type="EMBL" id="VDG27996.1"/>
    </source>
</evidence>
<dbReference type="RefSeq" id="WP_165450031.1">
    <property type="nucleotide sequence ID" value="NZ_UYIG01000079.1"/>
</dbReference>
<name>A0A660DY91_9LACO</name>
<dbReference type="Pfam" id="PF07751">
    <property type="entry name" value="Abi_2"/>
    <property type="match status" value="1"/>
</dbReference>
<protein>
    <recommendedName>
        <fullName evidence="3">Abi family protein</fullName>
    </recommendedName>
</protein>
<evidence type="ECO:0008006" key="3">
    <source>
        <dbReference type="Google" id="ProtNLM"/>
    </source>
</evidence>
<dbReference type="EMBL" id="UYIG01000079">
    <property type="protein sequence ID" value="VDG27996.1"/>
    <property type="molecule type" value="Genomic_DNA"/>
</dbReference>
<dbReference type="AlphaFoldDB" id="A0A660DY91"/>
<sequence>MEKQVDILFSRGLDITNSTEVRQKIENIGYFKLKGYCFPFYDQKDHFSSGITFDQVYESYVMDQKLHLCLLGLIVRVEAQVKSRLGSFLALKYGPLCYLDEDFFRASEYQSSFLNKMTDDEAKAENRHELYASHYRGTYENTFPIWVAFEMCSLGTLSKFFSDMKTADQKAFSRNIYGGVTNKRLENWLHYLTLVRNCCAHNSRTFKRSFATYPKFSSEDLEFCPNLATKSVFSALYILSKLCFSQNYYQSCIDELKADEQAYSHVSLHDWGFPDNWYDILK</sequence>
<keyword evidence="2" id="KW-1185">Reference proteome</keyword>
<dbReference type="InterPro" id="IPR011664">
    <property type="entry name" value="Abi_system_AbiD/AbiF-like"/>
</dbReference>
<organism evidence="1 2">
    <name type="scientific">Lactiplantibacillus mudanjiangensis</name>
    <dbReference type="NCBI Taxonomy" id="1296538"/>
    <lineage>
        <taxon>Bacteria</taxon>
        <taxon>Bacillati</taxon>
        <taxon>Bacillota</taxon>
        <taxon>Bacilli</taxon>
        <taxon>Lactobacillales</taxon>
        <taxon>Lactobacillaceae</taxon>
        <taxon>Lactiplantibacillus</taxon>
    </lineage>
</organism>
<evidence type="ECO:0000313" key="2">
    <source>
        <dbReference type="Proteomes" id="UP000289996"/>
    </source>
</evidence>